<dbReference type="AlphaFoldDB" id="A0A8E2ATY7"/>
<dbReference type="GO" id="GO:0005975">
    <property type="term" value="P:carbohydrate metabolic process"/>
    <property type="evidence" value="ECO:0007669"/>
    <property type="project" value="InterPro"/>
</dbReference>
<dbReference type="InterPro" id="IPR036573">
    <property type="entry name" value="CBM_sf_5/12"/>
</dbReference>
<dbReference type="EMBL" id="KV722395">
    <property type="protein sequence ID" value="OCH90916.1"/>
    <property type="molecule type" value="Genomic_DNA"/>
</dbReference>
<sequence length="337" mass="37808">MVYQWEPSTPYGPDAVVIYEGVKYKIIQPHTSEPGWEPPATPALWGRLPEEVCDGGYGQPQVQDPFRDNYNSGYQPSYQQPPAPPAQPSYGGPGLEEKQWSQVQEQQVEIAHEERKKKWWELDDDRKKQLEVGGGLLAGIAAIGAGYYAYHEHEKSEDEKKANVWALQNWLHEAEARTRQYYEQGPSGPVNWVLSEGTNIPQNAIAGGEQQGQPLFICRGFHEGSIQIGKVSPAFSKGAVIGYGHKEIELPKFEVLCGDMRALQWVPSRGRVHLERLRARPVEGGHEADGTPLFVAQAELHDSIIPGKASEKLDGAFVTFHNKEKEVDDYRVLCYNY</sequence>
<dbReference type="PANTHER" id="PTHR31649">
    <property type="entry name" value="AGAP009604-PA"/>
    <property type="match status" value="1"/>
</dbReference>
<reference evidence="4 5" key="1">
    <citation type="submission" date="2016-07" db="EMBL/GenBank/DDBJ databases">
        <title>Draft genome of the white-rot fungus Obba rivulosa 3A-2.</title>
        <authorList>
            <consortium name="DOE Joint Genome Institute"/>
            <person name="Miettinen O."/>
            <person name="Riley R."/>
            <person name="Acob R."/>
            <person name="Barry K."/>
            <person name="Cullen D."/>
            <person name="De Vries R."/>
            <person name="Hainaut M."/>
            <person name="Hatakka A."/>
            <person name="Henrissat B."/>
            <person name="Hilden K."/>
            <person name="Kuo R."/>
            <person name="Labutti K."/>
            <person name="Lipzen A."/>
            <person name="Makela M.R."/>
            <person name="Sandor L."/>
            <person name="Spatafora J.W."/>
            <person name="Grigoriev I.V."/>
            <person name="Hibbett D.S."/>
        </authorList>
    </citation>
    <scope>NUCLEOTIDE SEQUENCE [LARGE SCALE GENOMIC DNA]</scope>
    <source>
        <strain evidence="4 5">3A-2</strain>
    </source>
</reference>
<gene>
    <name evidence="4" type="ORF">OBBRIDRAFT_562489</name>
</gene>
<proteinExistence type="predicted"/>
<dbReference type="InterPro" id="IPR003610">
    <property type="entry name" value="CBM5/12"/>
</dbReference>
<dbReference type="SUPFAM" id="SSF51055">
    <property type="entry name" value="Carbohydrate binding domain"/>
    <property type="match status" value="1"/>
</dbReference>
<dbReference type="Pfam" id="PF02839">
    <property type="entry name" value="CBM_5_12"/>
    <property type="match status" value="1"/>
</dbReference>
<evidence type="ECO:0000256" key="2">
    <source>
        <dbReference type="SAM" id="MobiDB-lite"/>
    </source>
</evidence>
<name>A0A8E2ATY7_9APHY</name>
<evidence type="ECO:0000313" key="4">
    <source>
        <dbReference type="EMBL" id="OCH90916.1"/>
    </source>
</evidence>
<feature type="region of interest" description="Disordered" evidence="2">
    <location>
        <begin position="51"/>
        <end position="95"/>
    </location>
</feature>
<dbReference type="Pfam" id="PF11901">
    <property type="entry name" value="DM9"/>
    <property type="match status" value="1"/>
</dbReference>
<dbReference type="Proteomes" id="UP000250043">
    <property type="component" value="Unassembled WGS sequence"/>
</dbReference>
<evidence type="ECO:0000313" key="5">
    <source>
        <dbReference type="Proteomes" id="UP000250043"/>
    </source>
</evidence>
<dbReference type="PANTHER" id="PTHR31649:SF1">
    <property type="entry name" value="FARNESOIC ACID O-METHYL TRANSFERASE DOMAIN-CONTAINING PROTEIN"/>
    <property type="match status" value="1"/>
</dbReference>
<dbReference type="CDD" id="cd12214">
    <property type="entry name" value="ChiA1_BD"/>
    <property type="match status" value="1"/>
</dbReference>
<dbReference type="GO" id="GO:0005576">
    <property type="term" value="C:extracellular region"/>
    <property type="evidence" value="ECO:0007669"/>
    <property type="project" value="InterPro"/>
</dbReference>
<evidence type="ECO:0000256" key="1">
    <source>
        <dbReference type="ARBA" id="ARBA00022801"/>
    </source>
</evidence>
<protein>
    <recommendedName>
        <fullName evidence="3">Chitin-binding type-3 domain-containing protein</fullName>
    </recommendedName>
</protein>
<dbReference type="Gene3D" id="2.10.10.20">
    <property type="entry name" value="Carbohydrate-binding module superfamily 5/12"/>
    <property type="match status" value="1"/>
</dbReference>
<keyword evidence="1" id="KW-0378">Hydrolase</keyword>
<dbReference type="OrthoDB" id="2142040at2759"/>
<dbReference type="InterPro" id="IPR006616">
    <property type="entry name" value="DM9_repeat"/>
</dbReference>
<accession>A0A8E2ATY7</accession>
<organism evidence="4 5">
    <name type="scientific">Obba rivulosa</name>
    <dbReference type="NCBI Taxonomy" id="1052685"/>
    <lineage>
        <taxon>Eukaryota</taxon>
        <taxon>Fungi</taxon>
        <taxon>Dikarya</taxon>
        <taxon>Basidiomycota</taxon>
        <taxon>Agaricomycotina</taxon>
        <taxon>Agaricomycetes</taxon>
        <taxon>Polyporales</taxon>
        <taxon>Gelatoporiaceae</taxon>
        <taxon>Obba</taxon>
    </lineage>
</organism>
<dbReference type="GO" id="GO:0004553">
    <property type="term" value="F:hydrolase activity, hydrolyzing O-glycosyl compounds"/>
    <property type="evidence" value="ECO:0007669"/>
    <property type="project" value="InterPro"/>
</dbReference>
<evidence type="ECO:0000259" key="3">
    <source>
        <dbReference type="Pfam" id="PF02839"/>
    </source>
</evidence>
<keyword evidence="5" id="KW-1185">Reference proteome</keyword>
<feature type="domain" description="Chitin-binding type-3" evidence="3">
    <location>
        <begin position="4"/>
        <end position="45"/>
    </location>
</feature>
<dbReference type="SMART" id="SM00696">
    <property type="entry name" value="DM9"/>
    <property type="match status" value="2"/>
</dbReference>
<dbReference type="GO" id="GO:0030246">
    <property type="term" value="F:carbohydrate binding"/>
    <property type="evidence" value="ECO:0007669"/>
    <property type="project" value="InterPro"/>
</dbReference>